<feature type="signal peptide" evidence="1">
    <location>
        <begin position="1"/>
        <end position="20"/>
    </location>
</feature>
<accession>A0AAW3ZDT8</accession>
<dbReference type="Pfam" id="PF12733">
    <property type="entry name" value="Cadherin-like"/>
    <property type="match status" value="1"/>
</dbReference>
<dbReference type="PANTHER" id="PTHR35812:SF1">
    <property type="entry name" value="LIPOPROTEIN"/>
    <property type="match status" value="1"/>
</dbReference>
<keyword evidence="1" id="KW-0732">Signal</keyword>
<keyword evidence="5" id="KW-1185">Reference proteome</keyword>
<evidence type="ECO:0000259" key="2">
    <source>
        <dbReference type="Pfam" id="PF07603"/>
    </source>
</evidence>
<dbReference type="RefSeq" id="WP_192027694.1">
    <property type="nucleotide sequence ID" value="NZ_JACYTR010000002.1"/>
</dbReference>
<feature type="chain" id="PRO_5043453214" evidence="1">
    <location>
        <begin position="21"/>
        <end position="830"/>
    </location>
</feature>
<evidence type="ECO:0000313" key="5">
    <source>
        <dbReference type="Proteomes" id="UP000613768"/>
    </source>
</evidence>
<evidence type="ECO:0000313" key="4">
    <source>
        <dbReference type="EMBL" id="MBD8524341.1"/>
    </source>
</evidence>
<evidence type="ECO:0000259" key="3">
    <source>
        <dbReference type="Pfam" id="PF12733"/>
    </source>
</evidence>
<proteinExistence type="predicted"/>
<evidence type="ECO:0000256" key="1">
    <source>
        <dbReference type="SAM" id="SignalP"/>
    </source>
</evidence>
<name>A0AAW3ZDT8_9GAMM</name>
<organism evidence="4 5">
    <name type="scientific">Pseudomarimonas arenosa</name>
    <dbReference type="NCBI Taxonomy" id="2774145"/>
    <lineage>
        <taxon>Bacteria</taxon>
        <taxon>Pseudomonadati</taxon>
        <taxon>Pseudomonadota</taxon>
        <taxon>Gammaproteobacteria</taxon>
        <taxon>Lysobacterales</taxon>
        <taxon>Lysobacteraceae</taxon>
        <taxon>Pseudomarimonas</taxon>
    </lineage>
</organism>
<dbReference type="InterPro" id="IPR011460">
    <property type="entry name" value="Lcl_C"/>
</dbReference>
<dbReference type="EMBL" id="JACYTR010000002">
    <property type="protein sequence ID" value="MBD8524341.1"/>
    <property type="molecule type" value="Genomic_DNA"/>
</dbReference>
<protein>
    <submittedName>
        <fullName evidence="4">DUF1566 domain-containing protein</fullName>
    </submittedName>
</protein>
<gene>
    <name evidence="4" type="ORF">IFO71_01165</name>
</gene>
<reference evidence="4 5" key="1">
    <citation type="submission" date="2020-09" db="EMBL/GenBank/DDBJ databases">
        <title>Pseudoxanthomonas sp. CAU 1598 isolated from sand of Yaerae Beach.</title>
        <authorList>
            <person name="Kim W."/>
        </authorList>
    </citation>
    <scope>NUCLEOTIDE SEQUENCE [LARGE SCALE GENOMIC DNA]</scope>
    <source>
        <strain evidence="4 5">CAU 1598</strain>
    </source>
</reference>
<dbReference type="PANTHER" id="PTHR35812">
    <property type="entry name" value="LIPOPROTEIN"/>
    <property type="match status" value="1"/>
</dbReference>
<dbReference type="Gene3D" id="2.60.40.10">
    <property type="entry name" value="Immunoglobulins"/>
    <property type="match status" value="1"/>
</dbReference>
<dbReference type="Proteomes" id="UP000613768">
    <property type="component" value="Unassembled WGS sequence"/>
</dbReference>
<feature type="domain" description="Lcl C-terminal" evidence="2">
    <location>
        <begin position="48"/>
        <end position="170"/>
    </location>
</feature>
<dbReference type="AlphaFoldDB" id="A0AAW3ZDT8"/>
<dbReference type="InterPro" id="IPR013783">
    <property type="entry name" value="Ig-like_fold"/>
</dbReference>
<comment type="caution">
    <text evidence="4">The sequence shown here is derived from an EMBL/GenBank/DDBJ whole genome shotgun (WGS) entry which is preliminary data.</text>
</comment>
<dbReference type="Pfam" id="PF07603">
    <property type="entry name" value="Lcl_C"/>
    <property type="match status" value="1"/>
</dbReference>
<feature type="domain" description="Cadherin-like beta-sandwich-like" evidence="3">
    <location>
        <begin position="287"/>
        <end position="377"/>
    </location>
</feature>
<sequence length="830" mass="85529">MIGHCGRIALWLALSGTSWANCSLISGNLEAAPDSRYALSEPVSGQPIVTDLQTGLQWQRCTLGLSGSDCDSGSASLLDWSAALSAADTNEHAGFTDWRLPNAHELQSLVEYGCHAPAINSSLFPATDSARYWTSTTSVTTPASAWTVDFTSGLREFGAKSTSRRLRLVRAGTGLASFDAGANYTPDAFTLTPQSAVAAGSTVTSNSVVVTGIDTPTGIKVEGETASYRVNGGVFVSSNGVVHPGDEVEVRHTAAASAGQQRSSTLTIGGITASFRSTTASDNALLTSLEFSGLALAPTFDSSTLSYSASVPFESDATAVTAGSADANASMTLNAAPLLQLTTSAPLTLAVGDNTFALQVTAEDGVTRRSYITTIQRAKQISSVSISGSPNPALPAQQVTITAQLSGAAPSGNLMFKIGDNAIAGCEAVALTGSGDTRQAICASSALPSGNLQIHAEYLGDDNNQASSDMYDQLVNTPPQVVADSSVQLLEDGSLQVAFQVSDPESVAEQIGVTLGSDNATLFDDAVLNASLSGSSSTRSFRLTPIADAFGAATIIVTASDPMGSSVQHLISVQVLPVNDAPSSQIQTHAQFAAGSSGLQSLTGFATQLSPGPSNEAAQTLDFAILQLVDREGILNSVSLDASGTLWVDLSGRSGVAVLSLQTRDDGGTSNGGEDRQTAQTARIFVGDAADLTVTITRKTPAAAYLPDALDLGQTLAEFELTLHNHGPVATEARLDSELVRGLSDPLWSCDSAGCSPGSGNAAPAVNVPLAPEQSAVLELSGQLQDSHPWLELRTRVRAVPGPAALGAENDRDTLIEPLQRSAVFYTGLE</sequence>
<dbReference type="InterPro" id="IPR025883">
    <property type="entry name" value="Cadherin-like_domain"/>
</dbReference>